<evidence type="ECO:0000256" key="1">
    <source>
        <dbReference type="SAM" id="Phobius"/>
    </source>
</evidence>
<keyword evidence="1" id="KW-0812">Transmembrane</keyword>
<evidence type="ECO:0000313" key="2">
    <source>
        <dbReference type="EMBL" id="AYD46904.1"/>
    </source>
</evidence>
<reference evidence="2 3" key="1">
    <citation type="submission" date="2018-09" db="EMBL/GenBank/DDBJ databases">
        <title>Arachidicoccus sp. nov., a bacterium isolated from soil.</title>
        <authorList>
            <person name="Weon H.-Y."/>
            <person name="Kwon S.-W."/>
            <person name="Lee S.A."/>
        </authorList>
    </citation>
    <scope>NUCLEOTIDE SEQUENCE [LARGE SCALE GENOMIC DNA]</scope>
    <source>
        <strain evidence="2 3">KIS59-12</strain>
    </source>
</reference>
<accession>A0A386HNJ7</accession>
<evidence type="ECO:0000313" key="3">
    <source>
        <dbReference type="Proteomes" id="UP000266118"/>
    </source>
</evidence>
<dbReference type="KEGG" id="ark:D6B99_04305"/>
<keyword evidence="3" id="KW-1185">Reference proteome</keyword>
<organism evidence="2 3">
    <name type="scientific">Arachidicoccus soli</name>
    <dbReference type="NCBI Taxonomy" id="2341117"/>
    <lineage>
        <taxon>Bacteria</taxon>
        <taxon>Pseudomonadati</taxon>
        <taxon>Bacteroidota</taxon>
        <taxon>Chitinophagia</taxon>
        <taxon>Chitinophagales</taxon>
        <taxon>Chitinophagaceae</taxon>
        <taxon>Arachidicoccus</taxon>
    </lineage>
</organism>
<keyword evidence="1" id="KW-1133">Transmembrane helix</keyword>
<dbReference type="Proteomes" id="UP000266118">
    <property type="component" value="Chromosome"/>
</dbReference>
<dbReference type="OrthoDB" id="7824426at2"/>
<dbReference type="AlphaFoldDB" id="A0A386HNJ7"/>
<protein>
    <submittedName>
        <fullName evidence="2">Uncharacterized protein</fullName>
    </submittedName>
</protein>
<proteinExistence type="predicted"/>
<dbReference type="EMBL" id="CP032489">
    <property type="protein sequence ID" value="AYD46904.1"/>
    <property type="molecule type" value="Genomic_DNA"/>
</dbReference>
<sequence>MANANEILAYLPNSFKTRDEQDYINFLWESYESNYNNGKYPFAFIAFHMLYMSFVYFEVWQIKENRTSDFEKALLGLNNEIEQTFLTATTPFAFVKSNEAPFFKFLKLLGCDNAKIGNYKRSVDDRNNSAHSNGRIFFNNQPLIDQKINDVLRNVDDIQTHSKLIIDECLITFLKDSFDPDAREYFDDSDQLREILIHGNYLSQKDIEHMLTFDITQLSTETNYTEMETLFNAFTTEYAIP</sequence>
<dbReference type="RefSeq" id="WP_119985453.1">
    <property type="nucleotide sequence ID" value="NZ_CP032489.1"/>
</dbReference>
<gene>
    <name evidence="2" type="ORF">D6B99_04305</name>
</gene>
<name>A0A386HNJ7_9BACT</name>
<keyword evidence="1" id="KW-0472">Membrane</keyword>
<feature type="transmembrane region" description="Helical" evidence="1">
    <location>
        <begin position="40"/>
        <end position="57"/>
    </location>
</feature>